<sequence length="88" mass="9836">MNTYRPLVVAYAIEGVGVSELCRRRVGLSCMYVTESACFVLTSPPSCINRAASPCPYPLWPRPSRPLFRACSERSQLFALRLSLHTLT</sequence>
<proteinExistence type="predicted"/>
<accession>A0ACB8S114</accession>
<evidence type="ECO:0000313" key="2">
    <source>
        <dbReference type="Proteomes" id="UP000814033"/>
    </source>
</evidence>
<organism evidence="1 2">
    <name type="scientific">Auriscalpium vulgare</name>
    <dbReference type="NCBI Taxonomy" id="40419"/>
    <lineage>
        <taxon>Eukaryota</taxon>
        <taxon>Fungi</taxon>
        <taxon>Dikarya</taxon>
        <taxon>Basidiomycota</taxon>
        <taxon>Agaricomycotina</taxon>
        <taxon>Agaricomycetes</taxon>
        <taxon>Russulales</taxon>
        <taxon>Auriscalpiaceae</taxon>
        <taxon>Auriscalpium</taxon>
    </lineage>
</organism>
<protein>
    <submittedName>
        <fullName evidence="1">Uncharacterized protein</fullName>
    </submittedName>
</protein>
<dbReference type="Proteomes" id="UP000814033">
    <property type="component" value="Unassembled WGS sequence"/>
</dbReference>
<keyword evidence="2" id="KW-1185">Reference proteome</keyword>
<reference evidence="1" key="1">
    <citation type="submission" date="2021-02" db="EMBL/GenBank/DDBJ databases">
        <authorList>
            <consortium name="DOE Joint Genome Institute"/>
            <person name="Ahrendt S."/>
            <person name="Looney B.P."/>
            <person name="Miyauchi S."/>
            <person name="Morin E."/>
            <person name="Drula E."/>
            <person name="Courty P.E."/>
            <person name="Chicoki N."/>
            <person name="Fauchery L."/>
            <person name="Kohler A."/>
            <person name="Kuo A."/>
            <person name="Labutti K."/>
            <person name="Pangilinan J."/>
            <person name="Lipzen A."/>
            <person name="Riley R."/>
            <person name="Andreopoulos W."/>
            <person name="He G."/>
            <person name="Johnson J."/>
            <person name="Barry K.W."/>
            <person name="Grigoriev I.V."/>
            <person name="Nagy L."/>
            <person name="Hibbett D."/>
            <person name="Henrissat B."/>
            <person name="Matheny P.B."/>
            <person name="Labbe J."/>
            <person name="Martin F."/>
        </authorList>
    </citation>
    <scope>NUCLEOTIDE SEQUENCE</scope>
    <source>
        <strain evidence="1">FP105234-sp</strain>
    </source>
</reference>
<evidence type="ECO:0000313" key="1">
    <source>
        <dbReference type="EMBL" id="KAI0050244.1"/>
    </source>
</evidence>
<gene>
    <name evidence="1" type="ORF">FA95DRAFT_666140</name>
</gene>
<comment type="caution">
    <text evidence="1">The sequence shown here is derived from an EMBL/GenBank/DDBJ whole genome shotgun (WGS) entry which is preliminary data.</text>
</comment>
<name>A0ACB8S114_9AGAM</name>
<dbReference type="EMBL" id="MU275864">
    <property type="protein sequence ID" value="KAI0050244.1"/>
    <property type="molecule type" value="Genomic_DNA"/>
</dbReference>
<reference evidence="1" key="2">
    <citation type="journal article" date="2022" name="New Phytol.">
        <title>Evolutionary transition to the ectomycorrhizal habit in the genomes of a hyperdiverse lineage of mushroom-forming fungi.</title>
        <authorList>
            <person name="Looney B."/>
            <person name="Miyauchi S."/>
            <person name="Morin E."/>
            <person name="Drula E."/>
            <person name="Courty P.E."/>
            <person name="Kohler A."/>
            <person name="Kuo A."/>
            <person name="LaButti K."/>
            <person name="Pangilinan J."/>
            <person name="Lipzen A."/>
            <person name="Riley R."/>
            <person name="Andreopoulos W."/>
            <person name="He G."/>
            <person name="Johnson J."/>
            <person name="Nolan M."/>
            <person name="Tritt A."/>
            <person name="Barry K.W."/>
            <person name="Grigoriev I.V."/>
            <person name="Nagy L.G."/>
            <person name="Hibbett D."/>
            <person name="Henrissat B."/>
            <person name="Matheny P.B."/>
            <person name="Labbe J."/>
            <person name="Martin F.M."/>
        </authorList>
    </citation>
    <scope>NUCLEOTIDE SEQUENCE</scope>
    <source>
        <strain evidence="1">FP105234-sp</strain>
    </source>
</reference>